<evidence type="ECO:0000256" key="2">
    <source>
        <dbReference type="ARBA" id="ARBA00022448"/>
    </source>
</evidence>
<dbReference type="Gene3D" id="2.60.40.1210">
    <property type="entry name" value="Cellobiose dehydrogenase, cytochrome domain"/>
    <property type="match status" value="1"/>
</dbReference>
<feature type="transmembrane region" description="Helical" evidence="8">
    <location>
        <begin position="263"/>
        <end position="282"/>
    </location>
</feature>
<feature type="transmembrane region" description="Helical" evidence="8">
    <location>
        <begin position="226"/>
        <end position="251"/>
    </location>
</feature>
<reference evidence="12" key="1">
    <citation type="journal article" date="2012" name="PLoS Genet.">
        <title>The genomes of the fungal plant pathogens Cladosporium fulvum and Dothistroma septosporum reveal adaptation to different hosts and lifestyles but also signatures of common ancestry.</title>
        <authorList>
            <person name="de Wit P.J.G.M."/>
            <person name="van der Burgt A."/>
            <person name="Oekmen B."/>
            <person name="Stergiopoulos I."/>
            <person name="Abd-Elsalam K.A."/>
            <person name="Aerts A.L."/>
            <person name="Bahkali A.H."/>
            <person name="Beenen H.G."/>
            <person name="Chettri P."/>
            <person name="Cox M.P."/>
            <person name="Datema E."/>
            <person name="de Vries R.P."/>
            <person name="Dhillon B."/>
            <person name="Ganley A.R."/>
            <person name="Griffiths S.A."/>
            <person name="Guo Y."/>
            <person name="Hamelin R.C."/>
            <person name="Henrissat B."/>
            <person name="Kabir M.S."/>
            <person name="Jashni M.K."/>
            <person name="Kema G."/>
            <person name="Klaubauf S."/>
            <person name="Lapidus A."/>
            <person name="Levasseur A."/>
            <person name="Lindquist E."/>
            <person name="Mehrabi R."/>
            <person name="Ohm R.A."/>
            <person name="Owen T.J."/>
            <person name="Salamov A."/>
            <person name="Schwelm A."/>
            <person name="Schijlen E."/>
            <person name="Sun H."/>
            <person name="van den Burg H.A."/>
            <person name="van Ham R.C.H.J."/>
            <person name="Zhang S."/>
            <person name="Goodwin S.B."/>
            <person name="Grigoriev I.V."/>
            <person name="Collemare J."/>
            <person name="Bradshaw R.E."/>
        </authorList>
    </citation>
    <scope>NUCLEOTIDE SEQUENCE [LARGE SCALE GENOMIC DNA]</scope>
    <source>
        <strain evidence="12">NZE10 / CBS 128990</strain>
    </source>
</reference>
<dbReference type="PANTHER" id="PTHR47797:SF1">
    <property type="entry name" value="CYTOCHROME B561 DOMAIN-CONTAINING PROTEIN-RELATED"/>
    <property type="match status" value="1"/>
</dbReference>
<evidence type="ECO:0000313" key="11">
    <source>
        <dbReference type="EMBL" id="EME45433.1"/>
    </source>
</evidence>
<dbReference type="PANTHER" id="PTHR47797">
    <property type="entry name" value="DEHYDROGENASE, PUTATIVE (AFU_ORTHOLOGUE AFUA_8G05805)-RELATED"/>
    <property type="match status" value="1"/>
</dbReference>
<proteinExistence type="predicted"/>
<feature type="domain" description="Cytochrome b561" evidence="10">
    <location>
        <begin position="192"/>
        <end position="388"/>
    </location>
</feature>
<dbReference type="STRING" id="675120.N1PR67"/>
<evidence type="ECO:0000259" key="10">
    <source>
        <dbReference type="PROSITE" id="PS50939"/>
    </source>
</evidence>
<dbReference type="CDD" id="cd08760">
    <property type="entry name" value="Cyt_b561_FRRS1_like"/>
    <property type="match status" value="1"/>
</dbReference>
<dbReference type="SMART" id="SM00665">
    <property type="entry name" value="B561"/>
    <property type="match status" value="1"/>
</dbReference>
<dbReference type="Proteomes" id="UP000016933">
    <property type="component" value="Unassembled WGS sequence"/>
</dbReference>
<evidence type="ECO:0000256" key="7">
    <source>
        <dbReference type="SAM" id="MobiDB-lite"/>
    </source>
</evidence>
<evidence type="ECO:0000256" key="4">
    <source>
        <dbReference type="ARBA" id="ARBA00022982"/>
    </source>
</evidence>
<dbReference type="InterPro" id="IPR005018">
    <property type="entry name" value="DOMON_domain"/>
</dbReference>
<keyword evidence="6 8" id="KW-0472">Membrane</keyword>
<evidence type="ECO:0000256" key="3">
    <source>
        <dbReference type="ARBA" id="ARBA00022692"/>
    </source>
</evidence>
<comment type="subcellular location">
    <subcellularLocation>
        <location evidence="1">Membrane</location>
    </subcellularLocation>
</comment>
<organism evidence="11 12">
    <name type="scientific">Dothistroma septosporum (strain NZE10 / CBS 128990)</name>
    <name type="common">Red band needle blight fungus</name>
    <name type="synonym">Mycosphaerella pini</name>
    <dbReference type="NCBI Taxonomy" id="675120"/>
    <lineage>
        <taxon>Eukaryota</taxon>
        <taxon>Fungi</taxon>
        <taxon>Dikarya</taxon>
        <taxon>Ascomycota</taxon>
        <taxon>Pezizomycotina</taxon>
        <taxon>Dothideomycetes</taxon>
        <taxon>Dothideomycetidae</taxon>
        <taxon>Mycosphaerellales</taxon>
        <taxon>Mycosphaerellaceae</taxon>
        <taxon>Dothistroma</taxon>
    </lineage>
</organism>
<dbReference type="Pfam" id="PF16010">
    <property type="entry name" value="CDH-cyt"/>
    <property type="match status" value="1"/>
</dbReference>
<dbReference type="InterPro" id="IPR015920">
    <property type="entry name" value="Cellobiose_DH-like_cyt"/>
</dbReference>
<keyword evidence="4" id="KW-0249">Electron transport</keyword>
<feature type="signal peptide" evidence="9">
    <location>
        <begin position="1"/>
        <end position="21"/>
    </location>
</feature>
<dbReference type="GO" id="GO:0016020">
    <property type="term" value="C:membrane"/>
    <property type="evidence" value="ECO:0007669"/>
    <property type="project" value="UniProtKB-SubCell"/>
</dbReference>
<dbReference type="SUPFAM" id="SSF49344">
    <property type="entry name" value="CBD9-like"/>
    <property type="match status" value="1"/>
</dbReference>
<name>N1PR67_DOTSN</name>
<feature type="transmembrane region" description="Helical" evidence="8">
    <location>
        <begin position="333"/>
        <end position="354"/>
    </location>
</feature>
<dbReference type="CDD" id="cd09630">
    <property type="entry name" value="CDH_like_cytochrome"/>
    <property type="match status" value="1"/>
</dbReference>
<dbReference type="EMBL" id="KB446538">
    <property type="protein sequence ID" value="EME45433.1"/>
    <property type="molecule type" value="Genomic_DNA"/>
</dbReference>
<feature type="chain" id="PRO_5004108981" description="Cytochrome b561 domain-containing protein" evidence="9">
    <location>
        <begin position="22"/>
        <end position="421"/>
    </location>
</feature>
<protein>
    <recommendedName>
        <fullName evidence="10">Cytochrome b561 domain-containing protein</fullName>
    </recommendedName>
</protein>
<feature type="compositionally biased region" description="Basic and acidic residues" evidence="7">
    <location>
        <begin position="390"/>
        <end position="412"/>
    </location>
</feature>
<gene>
    <name evidence="11" type="ORF">DOTSEDRAFT_71227</name>
</gene>
<keyword evidence="5 8" id="KW-1133">Transmembrane helix</keyword>
<dbReference type="HOGENOM" id="CLU_031471_1_0_1"/>
<evidence type="ECO:0000256" key="9">
    <source>
        <dbReference type="SAM" id="SignalP"/>
    </source>
</evidence>
<keyword evidence="2" id="KW-0813">Transport</keyword>
<dbReference type="InterPro" id="IPR006593">
    <property type="entry name" value="Cyt_b561/ferric_Rdtase_TM"/>
</dbReference>
<accession>N1PR67</accession>
<sequence>MMASLALTATILAGLTQVATAQSAVSRTCPSGSGICYSLSIPDQTAQSGNGSIFFQITGPTSHEWIGLGQGSGMAGANIFVAYLSADGTNVTVSPRLGVGHVEPEHSNGQGGQLKLLEGSGVANGVMTANVECTNCNSWSGGSMDFTSNNGMWIYASLSGTPIQSDDLNADISMHDVNGVFNWDFTAAKGGDALTNPFVASASNTPATTSSTTAIVSSEGVPNSYIIAHAVFACLAVAFVLPIGGILIRVANFPSAMWVHTGIQYLGLAMFIVAFGLGAYTASQEGYWSNRHPIIGTVVFALMLTQPLWGIIHHRRYKKVQGRTISSYFHLTVGRVVILLGIINGGLGLVLGGVGTGAKAGYGAAAGIMGLLYILAILYGENKRTKTRKLRSDSEGSHESGRKTGGDMKEHQQATGFESVK</sequence>
<evidence type="ECO:0000256" key="6">
    <source>
        <dbReference type="ARBA" id="ARBA00023136"/>
    </source>
</evidence>
<evidence type="ECO:0000256" key="8">
    <source>
        <dbReference type="SAM" id="Phobius"/>
    </source>
</evidence>
<feature type="transmembrane region" description="Helical" evidence="8">
    <location>
        <begin position="294"/>
        <end position="312"/>
    </location>
</feature>
<dbReference type="AlphaFoldDB" id="N1PR67"/>
<evidence type="ECO:0000313" key="12">
    <source>
        <dbReference type="Proteomes" id="UP000016933"/>
    </source>
</evidence>
<dbReference type="Gene3D" id="1.20.120.1770">
    <property type="match status" value="1"/>
</dbReference>
<dbReference type="SMART" id="SM00664">
    <property type="entry name" value="DoH"/>
    <property type="match status" value="1"/>
</dbReference>
<keyword evidence="9" id="KW-0732">Signal</keyword>
<keyword evidence="12" id="KW-1185">Reference proteome</keyword>
<evidence type="ECO:0000256" key="1">
    <source>
        <dbReference type="ARBA" id="ARBA00004370"/>
    </source>
</evidence>
<feature type="transmembrane region" description="Helical" evidence="8">
    <location>
        <begin position="360"/>
        <end position="380"/>
    </location>
</feature>
<dbReference type="PROSITE" id="PS50939">
    <property type="entry name" value="CYTOCHROME_B561"/>
    <property type="match status" value="1"/>
</dbReference>
<dbReference type="OMA" id="KSPWIWA"/>
<dbReference type="eggNOG" id="ENOG502S50Z">
    <property type="taxonomic scope" value="Eukaryota"/>
</dbReference>
<keyword evidence="3 8" id="KW-0812">Transmembrane</keyword>
<reference evidence="11 12" key="2">
    <citation type="journal article" date="2012" name="PLoS Pathog.">
        <title>Diverse lifestyles and strategies of plant pathogenesis encoded in the genomes of eighteen Dothideomycetes fungi.</title>
        <authorList>
            <person name="Ohm R.A."/>
            <person name="Feau N."/>
            <person name="Henrissat B."/>
            <person name="Schoch C.L."/>
            <person name="Horwitz B.A."/>
            <person name="Barry K.W."/>
            <person name="Condon B.J."/>
            <person name="Copeland A.C."/>
            <person name="Dhillon B."/>
            <person name="Glaser F."/>
            <person name="Hesse C.N."/>
            <person name="Kosti I."/>
            <person name="LaButti K."/>
            <person name="Lindquist E.A."/>
            <person name="Lucas S."/>
            <person name="Salamov A.A."/>
            <person name="Bradshaw R.E."/>
            <person name="Ciuffetti L."/>
            <person name="Hamelin R.C."/>
            <person name="Kema G.H.J."/>
            <person name="Lawrence C."/>
            <person name="Scott J.A."/>
            <person name="Spatafora J.W."/>
            <person name="Turgeon B.G."/>
            <person name="de Wit P.J.G.M."/>
            <person name="Zhong S."/>
            <person name="Goodwin S.B."/>
            <person name="Grigoriev I.V."/>
        </authorList>
    </citation>
    <scope>NUCLEOTIDE SEQUENCE [LARGE SCALE GENOMIC DNA]</scope>
    <source>
        <strain evidence="12">NZE10 / CBS 128990</strain>
    </source>
</reference>
<feature type="region of interest" description="Disordered" evidence="7">
    <location>
        <begin position="387"/>
        <end position="421"/>
    </location>
</feature>
<dbReference type="OrthoDB" id="19261at2759"/>
<evidence type="ECO:0000256" key="5">
    <source>
        <dbReference type="ARBA" id="ARBA00022989"/>
    </source>
</evidence>